<dbReference type="EMBL" id="BNBT01000010">
    <property type="protein sequence ID" value="GHE43946.1"/>
    <property type="molecule type" value="Genomic_DNA"/>
</dbReference>
<dbReference type="GO" id="GO:0004315">
    <property type="term" value="F:3-oxoacyl-[acyl-carrier-protein] synthase activity"/>
    <property type="evidence" value="ECO:0007669"/>
    <property type="project" value="InterPro"/>
</dbReference>
<evidence type="ECO:0000259" key="4">
    <source>
        <dbReference type="Pfam" id="PF08541"/>
    </source>
</evidence>
<evidence type="ECO:0000256" key="2">
    <source>
        <dbReference type="ARBA" id="ARBA00022679"/>
    </source>
</evidence>
<evidence type="ECO:0000256" key="1">
    <source>
        <dbReference type="ARBA" id="ARBA00022490"/>
    </source>
</evidence>
<reference evidence="6" key="2">
    <citation type="submission" date="2020-09" db="EMBL/GenBank/DDBJ databases">
        <authorList>
            <person name="Sun Q."/>
            <person name="Ohkuma M."/>
        </authorList>
    </citation>
    <scope>NUCLEOTIDE SEQUENCE</scope>
    <source>
        <strain evidence="6">JCM 4784</strain>
    </source>
</reference>
<evidence type="ECO:0000313" key="7">
    <source>
        <dbReference type="Proteomes" id="UP000608024"/>
    </source>
</evidence>
<dbReference type="GO" id="GO:0044550">
    <property type="term" value="P:secondary metabolite biosynthetic process"/>
    <property type="evidence" value="ECO:0007669"/>
    <property type="project" value="TreeGrafter"/>
</dbReference>
<dbReference type="InterPro" id="IPR016039">
    <property type="entry name" value="Thiolase-like"/>
</dbReference>
<sequence length="349" mass="36633">MLAYDAGMSPVVRARLATTAVHLPSRYRTMEEARARIARSGSAFVPPAGLLEDLTGVRGVHEKGEREQASDLAVAAAAKALDAAGCAIGDVDLLLFTACSQDLIEPATAHLVAAKLGATCPALDVKNACNSVLNGIEIASAFIEAGRYGTVLITCGEACTLAARWDLPSQEAFLRAMPGYTVSDAGAALLLTATPATDDGPGILKATFGADSTAWNACTLAAGGTMHHRLTDLEPTYLRLNGDLLRDIVLDYLPTALEYWGADAEDARRSAFIAFHQTTVAQYHEMIDKLRLPADRCLPTVADHGNTASASLPLQLVTALESNRLEPGDRVALIGLASGLSAGLVLIRL</sequence>
<dbReference type="PANTHER" id="PTHR34069">
    <property type="entry name" value="3-OXOACYL-[ACYL-CARRIER-PROTEIN] SYNTHASE 3"/>
    <property type="match status" value="1"/>
</dbReference>
<feature type="domain" description="Beta-ketoacyl-[acyl-carrier-protein] synthase III C-terminal" evidence="4">
    <location>
        <begin position="273"/>
        <end position="348"/>
    </location>
</feature>
<dbReference type="GO" id="GO:0006633">
    <property type="term" value="P:fatty acid biosynthetic process"/>
    <property type="evidence" value="ECO:0007669"/>
    <property type="project" value="InterPro"/>
</dbReference>
<comment type="caution">
    <text evidence="6">The sequence shown here is derived from an EMBL/GenBank/DDBJ whole genome shotgun (WGS) entry which is preliminary data.</text>
</comment>
<dbReference type="Pfam" id="PF08541">
    <property type="entry name" value="ACP_syn_III_C"/>
    <property type="match status" value="1"/>
</dbReference>
<keyword evidence="7" id="KW-1185">Reference proteome</keyword>
<dbReference type="Gene3D" id="3.40.47.10">
    <property type="match status" value="2"/>
</dbReference>
<gene>
    <name evidence="6" type="primary">fabH</name>
    <name evidence="6" type="ORF">GCM10018785_11900</name>
</gene>
<dbReference type="SUPFAM" id="SSF53901">
    <property type="entry name" value="Thiolase-like"/>
    <property type="match status" value="1"/>
</dbReference>
<dbReference type="AlphaFoldDB" id="A0A918ZC28"/>
<organism evidence="6 7">
    <name type="scientific">Streptomyces longispororuber</name>
    <dbReference type="NCBI Taxonomy" id="68230"/>
    <lineage>
        <taxon>Bacteria</taxon>
        <taxon>Bacillati</taxon>
        <taxon>Actinomycetota</taxon>
        <taxon>Actinomycetes</taxon>
        <taxon>Kitasatosporales</taxon>
        <taxon>Streptomycetaceae</taxon>
        <taxon>Streptomyces</taxon>
    </lineage>
</organism>
<evidence type="ECO:0000256" key="3">
    <source>
        <dbReference type="ARBA" id="ARBA00023315"/>
    </source>
</evidence>
<dbReference type="InterPro" id="IPR013747">
    <property type="entry name" value="ACP_syn_III_C"/>
</dbReference>
<name>A0A918ZC28_9ACTN</name>
<reference evidence="6" key="1">
    <citation type="journal article" date="2014" name="Int. J. Syst. Evol. Microbiol.">
        <title>Complete genome sequence of Corynebacterium casei LMG S-19264T (=DSM 44701T), isolated from a smear-ripened cheese.</title>
        <authorList>
            <consortium name="US DOE Joint Genome Institute (JGI-PGF)"/>
            <person name="Walter F."/>
            <person name="Albersmeier A."/>
            <person name="Kalinowski J."/>
            <person name="Ruckert C."/>
        </authorList>
    </citation>
    <scope>NUCLEOTIDE SEQUENCE</scope>
    <source>
        <strain evidence="6">JCM 4784</strain>
    </source>
</reference>
<feature type="domain" description="Beta-ketoacyl-[acyl-carrier-protein] synthase III N-terminal" evidence="5">
    <location>
        <begin position="123"/>
        <end position="211"/>
    </location>
</feature>
<keyword evidence="3" id="KW-0012">Acyltransferase</keyword>
<dbReference type="Proteomes" id="UP000608024">
    <property type="component" value="Unassembled WGS sequence"/>
</dbReference>
<keyword evidence="2" id="KW-0808">Transferase</keyword>
<protein>
    <submittedName>
        <fullName evidence="6">3-oxoacyl-ACP synthase</fullName>
    </submittedName>
</protein>
<dbReference type="InterPro" id="IPR013751">
    <property type="entry name" value="ACP_syn_III_N"/>
</dbReference>
<proteinExistence type="predicted"/>
<evidence type="ECO:0000259" key="5">
    <source>
        <dbReference type="Pfam" id="PF08545"/>
    </source>
</evidence>
<keyword evidence="1" id="KW-0963">Cytoplasm</keyword>
<evidence type="ECO:0000313" key="6">
    <source>
        <dbReference type="EMBL" id="GHE43946.1"/>
    </source>
</evidence>
<dbReference type="PANTHER" id="PTHR34069:SF3">
    <property type="entry name" value="ACYL-COA:ACYL-COA ALKYLTRANSFERASE"/>
    <property type="match status" value="1"/>
</dbReference>
<accession>A0A918ZC28</accession>
<dbReference type="Pfam" id="PF08545">
    <property type="entry name" value="ACP_syn_III"/>
    <property type="match status" value="1"/>
</dbReference>